<dbReference type="OrthoDB" id="9798965at2"/>
<dbReference type="Gene3D" id="3.30.1340.10">
    <property type="entry name" value="HPr-like"/>
    <property type="match status" value="1"/>
</dbReference>
<organism evidence="7 8">
    <name type="scientific">Pararhodospirillum oryzae</name>
    <dbReference type="NCBI Taxonomy" id="478448"/>
    <lineage>
        <taxon>Bacteria</taxon>
        <taxon>Pseudomonadati</taxon>
        <taxon>Pseudomonadota</taxon>
        <taxon>Alphaproteobacteria</taxon>
        <taxon>Rhodospirillales</taxon>
        <taxon>Rhodospirillaceae</taxon>
        <taxon>Pararhodospirillum</taxon>
    </lineage>
</organism>
<dbReference type="AlphaFoldDB" id="A0A512HAF4"/>
<feature type="compositionally biased region" description="Polar residues" evidence="5">
    <location>
        <begin position="16"/>
        <end position="25"/>
    </location>
</feature>
<evidence type="ECO:0000256" key="1">
    <source>
        <dbReference type="ARBA" id="ARBA00004496"/>
    </source>
</evidence>
<dbReference type="PANTHER" id="PTHR33705">
    <property type="entry name" value="PHOSPHOCARRIER PROTEIN HPR"/>
    <property type="match status" value="1"/>
</dbReference>
<evidence type="ECO:0000256" key="2">
    <source>
        <dbReference type="ARBA" id="ARBA00010736"/>
    </source>
</evidence>
<dbReference type="InterPro" id="IPR002114">
    <property type="entry name" value="PTS_HPr_Ser_P_site"/>
</dbReference>
<dbReference type="InterPro" id="IPR000032">
    <property type="entry name" value="HPr-like"/>
</dbReference>
<keyword evidence="8" id="KW-1185">Reference proteome</keyword>
<protein>
    <recommendedName>
        <fullName evidence="6">HPr domain-containing protein</fullName>
    </recommendedName>
</protein>
<dbReference type="Proteomes" id="UP000321567">
    <property type="component" value="Unassembled WGS sequence"/>
</dbReference>
<dbReference type="InterPro" id="IPR050399">
    <property type="entry name" value="HPr"/>
</dbReference>
<dbReference type="PROSITE" id="PS51350">
    <property type="entry name" value="PTS_HPR_DOM"/>
    <property type="match status" value="1"/>
</dbReference>
<accession>A0A512HAF4</accession>
<dbReference type="GO" id="GO:0009401">
    <property type="term" value="P:phosphoenolpyruvate-dependent sugar phosphotransferase system"/>
    <property type="evidence" value="ECO:0007669"/>
    <property type="project" value="UniProtKB-KW"/>
</dbReference>
<name>A0A512HAF4_9PROT</name>
<gene>
    <name evidence="7" type="ORF">ROR02_25530</name>
</gene>
<reference evidence="7 8" key="1">
    <citation type="submission" date="2019-07" db="EMBL/GenBank/DDBJ databases">
        <title>Whole genome shotgun sequence of Rhodospirillum oryzae NBRC 107573.</title>
        <authorList>
            <person name="Hosoyama A."/>
            <person name="Uohara A."/>
            <person name="Ohji S."/>
            <person name="Ichikawa N."/>
        </authorList>
    </citation>
    <scope>NUCLEOTIDE SEQUENCE [LARGE SCALE GENOMIC DNA]</scope>
    <source>
        <strain evidence="7 8">NBRC 107573</strain>
    </source>
</reference>
<dbReference type="CDD" id="cd00367">
    <property type="entry name" value="PTS-HPr_like"/>
    <property type="match status" value="1"/>
</dbReference>
<evidence type="ECO:0000313" key="8">
    <source>
        <dbReference type="Proteomes" id="UP000321567"/>
    </source>
</evidence>
<dbReference type="InterPro" id="IPR035895">
    <property type="entry name" value="HPr-like_sf"/>
</dbReference>
<dbReference type="SUPFAM" id="SSF55594">
    <property type="entry name" value="HPr-like"/>
    <property type="match status" value="1"/>
</dbReference>
<keyword evidence="3" id="KW-0963">Cytoplasm</keyword>
<comment type="caution">
    <text evidence="7">The sequence shown here is derived from an EMBL/GenBank/DDBJ whole genome shotgun (WGS) entry which is preliminary data.</text>
</comment>
<dbReference type="EMBL" id="BJZO01000077">
    <property type="protein sequence ID" value="GEO82422.1"/>
    <property type="molecule type" value="Genomic_DNA"/>
</dbReference>
<dbReference type="InterPro" id="IPR001020">
    <property type="entry name" value="PTS_HPr_His_P_site"/>
</dbReference>
<keyword evidence="4" id="KW-0598">Phosphotransferase system</keyword>
<dbReference type="NCBIfam" id="TIGR01003">
    <property type="entry name" value="PTS_HPr_family"/>
    <property type="match status" value="1"/>
</dbReference>
<dbReference type="PROSITE" id="PS00369">
    <property type="entry name" value="PTS_HPR_HIS"/>
    <property type="match status" value="1"/>
</dbReference>
<feature type="region of interest" description="Disordered" evidence="5">
    <location>
        <begin position="1"/>
        <end position="34"/>
    </location>
</feature>
<dbReference type="PANTHER" id="PTHR33705:SF2">
    <property type="entry name" value="PHOSPHOCARRIER PROTEIN NPR"/>
    <property type="match status" value="1"/>
</dbReference>
<dbReference type="PRINTS" id="PR00107">
    <property type="entry name" value="PHOSPHOCPHPR"/>
</dbReference>
<dbReference type="RefSeq" id="WP_147164450.1">
    <property type="nucleotide sequence ID" value="NZ_BJZO01000077.1"/>
</dbReference>
<comment type="subcellular location">
    <subcellularLocation>
        <location evidence="1">Cytoplasm</location>
    </subcellularLocation>
</comment>
<sequence length="121" mass="12280">MSALSPAAAPCLSEAQPSTPVSGDSNGPDAGSVARRDVEIINRRGLHARAAAKFVKTAEVFQAEISVSHRGQSVSGRSIMGLMMLAAGPGSTIALEASGPEAAPALEALAALVADRFHETD</sequence>
<evidence type="ECO:0000259" key="6">
    <source>
        <dbReference type="PROSITE" id="PS51350"/>
    </source>
</evidence>
<evidence type="ECO:0000256" key="4">
    <source>
        <dbReference type="ARBA" id="ARBA00022683"/>
    </source>
</evidence>
<evidence type="ECO:0000256" key="3">
    <source>
        <dbReference type="ARBA" id="ARBA00022490"/>
    </source>
</evidence>
<dbReference type="GO" id="GO:0005737">
    <property type="term" value="C:cytoplasm"/>
    <property type="evidence" value="ECO:0007669"/>
    <property type="project" value="UniProtKB-SubCell"/>
</dbReference>
<feature type="compositionally biased region" description="Low complexity" evidence="5">
    <location>
        <begin position="1"/>
        <end position="15"/>
    </location>
</feature>
<dbReference type="Pfam" id="PF00381">
    <property type="entry name" value="PTS-HPr"/>
    <property type="match status" value="1"/>
</dbReference>
<comment type="similarity">
    <text evidence="2">Belongs to the HPr family.</text>
</comment>
<proteinExistence type="inferred from homology"/>
<feature type="domain" description="HPr" evidence="6">
    <location>
        <begin position="33"/>
        <end position="120"/>
    </location>
</feature>
<evidence type="ECO:0000256" key="5">
    <source>
        <dbReference type="SAM" id="MobiDB-lite"/>
    </source>
</evidence>
<evidence type="ECO:0000313" key="7">
    <source>
        <dbReference type="EMBL" id="GEO82422.1"/>
    </source>
</evidence>
<dbReference type="PROSITE" id="PS00589">
    <property type="entry name" value="PTS_HPR_SER"/>
    <property type="match status" value="1"/>
</dbReference>